<name>A0AAW1VJD1_RUBAR</name>
<dbReference type="GO" id="GO:0006820">
    <property type="term" value="P:monoatomic anion transport"/>
    <property type="evidence" value="ECO:0007669"/>
    <property type="project" value="TreeGrafter"/>
</dbReference>
<dbReference type="PANTHER" id="PTHR31618:SF20">
    <property type="entry name" value="MECHANOSENSITIVE ION CHANNEL PROTEIN 10"/>
    <property type="match status" value="1"/>
</dbReference>
<gene>
    <name evidence="4" type="ORF">M0R45_000944</name>
</gene>
<comment type="similarity">
    <text evidence="2">Belongs to the MscS (TC 1.A.23) family.</text>
</comment>
<accession>A0AAW1VJD1</accession>
<keyword evidence="5" id="KW-1185">Reference proteome</keyword>
<organism evidence="4 5">
    <name type="scientific">Rubus argutus</name>
    <name type="common">Southern blackberry</name>
    <dbReference type="NCBI Taxonomy" id="59490"/>
    <lineage>
        <taxon>Eukaryota</taxon>
        <taxon>Viridiplantae</taxon>
        <taxon>Streptophyta</taxon>
        <taxon>Embryophyta</taxon>
        <taxon>Tracheophyta</taxon>
        <taxon>Spermatophyta</taxon>
        <taxon>Magnoliopsida</taxon>
        <taxon>eudicotyledons</taxon>
        <taxon>Gunneridae</taxon>
        <taxon>Pentapetalae</taxon>
        <taxon>rosids</taxon>
        <taxon>fabids</taxon>
        <taxon>Rosales</taxon>
        <taxon>Rosaceae</taxon>
        <taxon>Rosoideae</taxon>
        <taxon>Rosoideae incertae sedis</taxon>
        <taxon>Rubus</taxon>
    </lineage>
</organism>
<feature type="transmembrane region" description="Helical" evidence="3">
    <location>
        <begin position="109"/>
        <end position="132"/>
    </location>
</feature>
<dbReference type="AlphaFoldDB" id="A0AAW1VJD1"/>
<reference evidence="4 5" key="1">
    <citation type="journal article" date="2023" name="G3 (Bethesda)">
        <title>A chromosome-length genome assembly and annotation of blackberry (Rubus argutus, cv. 'Hillquist').</title>
        <authorList>
            <person name="Bruna T."/>
            <person name="Aryal R."/>
            <person name="Dudchenko O."/>
            <person name="Sargent D.J."/>
            <person name="Mead D."/>
            <person name="Buti M."/>
            <person name="Cavallini A."/>
            <person name="Hytonen T."/>
            <person name="Andres J."/>
            <person name="Pham M."/>
            <person name="Weisz D."/>
            <person name="Mascagni F."/>
            <person name="Usai G."/>
            <person name="Natali L."/>
            <person name="Bassil N."/>
            <person name="Fernandez G.E."/>
            <person name="Lomsadze A."/>
            <person name="Armour M."/>
            <person name="Olukolu B."/>
            <person name="Poorten T."/>
            <person name="Britton C."/>
            <person name="Davik J."/>
            <person name="Ashrafi H."/>
            <person name="Aiden E.L."/>
            <person name="Borodovsky M."/>
            <person name="Worthington M."/>
        </authorList>
    </citation>
    <scope>NUCLEOTIDE SEQUENCE [LARGE SCALE GENOMIC DNA]</scope>
    <source>
        <strain evidence="4">PI 553951</strain>
    </source>
</reference>
<feature type="transmembrane region" description="Helical" evidence="3">
    <location>
        <begin position="153"/>
        <end position="174"/>
    </location>
</feature>
<dbReference type="EMBL" id="JBEDUW010000209">
    <property type="protein sequence ID" value="KAK9903767.1"/>
    <property type="molecule type" value="Genomic_DNA"/>
</dbReference>
<evidence type="ECO:0000256" key="3">
    <source>
        <dbReference type="SAM" id="Phobius"/>
    </source>
</evidence>
<dbReference type="GO" id="GO:0050982">
    <property type="term" value="P:detection of mechanical stimulus"/>
    <property type="evidence" value="ECO:0007669"/>
    <property type="project" value="TreeGrafter"/>
</dbReference>
<dbReference type="GO" id="GO:0005886">
    <property type="term" value="C:plasma membrane"/>
    <property type="evidence" value="ECO:0007669"/>
    <property type="project" value="TreeGrafter"/>
</dbReference>
<protein>
    <submittedName>
        <fullName evidence="4">Uncharacterized protein</fullName>
    </submittedName>
</protein>
<evidence type="ECO:0000313" key="4">
    <source>
        <dbReference type="EMBL" id="KAK9903767.1"/>
    </source>
</evidence>
<sequence>MSEKQYANTELAPASEQRKVKLRLSTGCSGVREISIDAAWNAPGRVANEYEKIYKKVLFRRIKPRKVKKKMLSEWIVFLCILGCLVASLTVQKLENLQFWAVETWKWCVLVLAIFRGMFVANLFMHFIVFVIETNLLLRKKVLIYVHKMKKSVEVFMWLGMVLLTWLLLFNSGIERSKTSTKILDYVMWTLVSGLIGGISMVVENSLV</sequence>
<comment type="caution">
    <text evidence="4">The sequence shown here is derived from an EMBL/GenBank/DDBJ whole genome shotgun (WGS) entry which is preliminary data.</text>
</comment>
<dbReference type="InterPro" id="IPR016688">
    <property type="entry name" value="MscS-like_plants/fungi"/>
</dbReference>
<evidence type="ECO:0000256" key="1">
    <source>
        <dbReference type="ARBA" id="ARBA00004141"/>
    </source>
</evidence>
<keyword evidence="3" id="KW-0812">Transmembrane</keyword>
<comment type="subcellular location">
    <subcellularLocation>
        <location evidence="1">Membrane</location>
        <topology evidence="1">Multi-pass membrane protein</topology>
    </subcellularLocation>
</comment>
<keyword evidence="3" id="KW-0472">Membrane</keyword>
<dbReference type="GO" id="GO:0008381">
    <property type="term" value="F:mechanosensitive monoatomic ion channel activity"/>
    <property type="evidence" value="ECO:0007669"/>
    <property type="project" value="TreeGrafter"/>
</dbReference>
<keyword evidence="3" id="KW-1133">Transmembrane helix</keyword>
<evidence type="ECO:0000313" key="5">
    <source>
        <dbReference type="Proteomes" id="UP001457282"/>
    </source>
</evidence>
<evidence type="ECO:0000256" key="2">
    <source>
        <dbReference type="ARBA" id="ARBA00008017"/>
    </source>
</evidence>
<dbReference type="PANTHER" id="PTHR31618">
    <property type="entry name" value="MECHANOSENSITIVE ION CHANNEL PROTEIN 5"/>
    <property type="match status" value="1"/>
</dbReference>
<dbReference type="Proteomes" id="UP001457282">
    <property type="component" value="Unassembled WGS sequence"/>
</dbReference>
<proteinExistence type="inferred from homology"/>
<feature type="transmembrane region" description="Helical" evidence="3">
    <location>
        <begin position="71"/>
        <end position="89"/>
    </location>
</feature>
<feature type="transmembrane region" description="Helical" evidence="3">
    <location>
        <begin position="186"/>
        <end position="203"/>
    </location>
</feature>